<dbReference type="Proteomes" id="UP000199532">
    <property type="component" value="Unassembled WGS sequence"/>
</dbReference>
<evidence type="ECO:0000259" key="3">
    <source>
        <dbReference type="Pfam" id="PF16344"/>
    </source>
</evidence>
<dbReference type="Gene3D" id="2.60.120.1440">
    <property type="match status" value="1"/>
</dbReference>
<accession>A0A1H6Q145</accession>
<keyword evidence="5" id="KW-1185">Reference proteome</keyword>
<organism evidence="4 5">
    <name type="scientific">Dyadobacter koreensis</name>
    <dbReference type="NCBI Taxonomy" id="408657"/>
    <lineage>
        <taxon>Bacteria</taxon>
        <taxon>Pseudomonadati</taxon>
        <taxon>Bacteroidota</taxon>
        <taxon>Cytophagia</taxon>
        <taxon>Cytophagales</taxon>
        <taxon>Spirosomataceae</taxon>
        <taxon>Dyadobacter</taxon>
    </lineage>
</organism>
<gene>
    <name evidence="4" type="ORF">SAMN04487995_0153</name>
</gene>
<dbReference type="PIRSF" id="PIRSF018266">
    <property type="entry name" value="FecR"/>
    <property type="match status" value="1"/>
</dbReference>
<dbReference type="Gene3D" id="3.55.50.30">
    <property type="match status" value="1"/>
</dbReference>
<dbReference type="GO" id="GO:0016989">
    <property type="term" value="F:sigma factor antagonist activity"/>
    <property type="evidence" value="ECO:0007669"/>
    <property type="project" value="TreeGrafter"/>
</dbReference>
<proteinExistence type="predicted"/>
<feature type="domain" description="FecR protein" evidence="2">
    <location>
        <begin position="125"/>
        <end position="212"/>
    </location>
</feature>
<dbReference type="AlphaFoldDB" id="A0A1H6Q145"/>
<dbReference type="STRING" id="408657.SAMN04487995_0153"/>
<evidence type="ECO:0000313" key="4">
    <source>
        <dbReference type="EMBL" id="SEI37591.1"/>
    </source>
</evidence>
<dbReference type="EMBL" id="FNXY01000001">
    <property type="protein sequence ID" value="SEI37591.1"/>
    <property type="molecule type" value="Genomic_DNA"/>
</dbReference>
<dbReference type="InterPro" id="IPR032508">
    <property type="entry name" value="FecR_C"/>
</dbReference>
<keyword evidence="1" id="KW-0812">Transmembrane</keyword>
<evidence type="ECO:0000313" key="5">
    <source>
        <dbReference type="Proteomes" id="UP000199532"/>
    </source>
</evidence>
<dbReference type="PANTHER" id="PTHR30273:SF2">
    <property type="entry name" value="PROTEIN FECR"/>
    <property type="match status" value="1"/>
</dbReference>
<sequence>MSRKQFSDLLQKYNRGECTPQEKQFVENWFGLLGDEPLGNEQEPDWHMLEEKMWDQLHMKIQESVKPSQGGGSSGNIRLLWIGLAASIVAIATISILYRHQLMSAFFDQQTVASTWLERENNSTQNETINLEDGSVVNLSPGGWVKYPAHFSQGKRMVFLKGKAFFDVARNPEKPFFVYSDHMITRVLGTQFYVEEQKGAQTPQVEVVSGAVAVYENSKDQRAPANNVVLKPNQQTKFFPGAHKFVTSLVETPRMIADAGSSDRFKFYNTPLSKVLENLHTSYGIEIILQNRQMAACPLTANLTGQPLYTQLDIICAALNASYKIKGTSILVAGKGCKDHHITTKT</sequence>
<dbReference type="PANTHER" id="PTHR30273">
    <property type="entry name" value="PERIPLASMIC SIGNAL SENSOR AND SIGMA FACTOR ACTIVATOR FECR-RELATED"/>
    <property type="match status" value="1"/>
</dbReference>
<evidence type="ECO:0000256" key="1">
    <source>
        <dbReference type="SAM" id="Phobius"/>
    </source>
</evidence>
<dbReference type="InterPro" id="IPR006860">
    <property type="entry name" value="FecR"/>
</dbReference>
<protein>
    <submittedName>
        <fullName evidence="4">FecR family protein</fullName>
    </submittedName>
</protein>
<keyword evidence="1" id="KW-0472">Membrane</keyword>
<dbReference type="Pfam" id="PF04773">
    <property type="entry name" value="FecR"/>
    <property type="match status" value="1"/>
</dbReference>
<evidence type="ECO:0000259" key="2">
    <source>
        <dbReference type="Pfam" id="PF04773"/>
    </source>
</evidence>
<dbReference type="Pfam" id="PF16344">
    <property type="entry name" value="FecR_C"/>
    <property type="match status" value="1"/>
</dbReference>
<keyword evidence="1" id="KW-1133">Transmembrane helix</keyword>
<feature type="transmembrane region" description="Helical" evidence="1">
    <location>
        <begin position="79"/>
        <end position="98"/>
    </location>
</feature>
<reference evidence="4 5" key="1">
    <citation type="submission" date="2016-10" db="EMBL/GenBank/DDBJ databases">
        <authorList>
            <person name="de Groot N.N."/>
        </authorList>
    </citation>
    <scope>NUCLEOTIDE SEQUENCE [LARGE SCALE GENOMIC DNA]</scope>
    <source>
        <strain evidence="4 5">DSM 19938</strain>
    </source>
</reference>
<dbReference type="OrthoDB" id="645173at2"/>
<name>A0A1H6Q145_9BACT</name>
<feature type="domain" description="Protein FecR C-terminal" evidence="3">
    <location>
        <begin position="264"/>
        <end position="332"/>
    </location>
</feature>
<dbReference type="RefSeq" id="WP_090330806.1">
    <property type="nucleotide sequence ID" value="NZ_FNXY01000001.1"/>
</dbReference>
<dbReference type="InterPro" id="IPR012373">
    <property type="entry name" value="Ferrdict_sens_TM"/>
</dbReference>